<dbReference type="PANTHER" id="PTHR10680:SF14">
    <property type="entry name" value="PEPTIDYL-GLYCINE ALPHA-AMIDATING MONOOXYGENASE"/>
    <property type="match status" value="1"/>
</dbReference>
<gene>
    <name evidence="5" type="ORF">FHS75_002556</name>
</gene>
<keyword evidence="5" id="KW-0238">DNA-binding</keyword>
<dbReference type="InterPro" id="IPR011042">
    <property type="entry name" value="6-blade_b-propeller_TolB-like"/>
</dbReference>
<proteinExistence type="predicted"/>
<protein>
    <submittedName>
        <fullName evidence="5">DNA-binding beta-propeller fold protein YncE</fullName>
    </submittedName>
</protein>
<dbReference type="SUPFAM" id="SSF63829">
    <property type="entry name" value="Calcium-dependent phosphotriesterase"/>
    <property type="match status" value="1"/>
</dbReference>
<accession>A0A7Y9XX54</accession>
<sequence length="396" mass="43152">MKTSLLLASLLAIAPVPAFADVLVDVERERLKEGHALPVFKADASWPKLPPDQIIGQVPGLAVDSQDTVWILHRPNSLHPTATGLAADPPITIACCRPAPHVLRFDRDGNLISAWGGPELAPEIDGQNQWPANVHGLYVDDEETVWIGGNGDDDHVVLNFTAGGEFIRQIGVRGRTEGNMSERSLGNPADISDDGESVLVADGYINKRIAEFDEDTLAFVRTWGAYGSEPRAPVREGAFDQSQATSTGDGGADPESTSFGDIVHCVVRGPDKTVYVCDRRNNRLQLFRETPEGVRFVRDIVIAPSTGGTRSASDVAFSPDGKYVYVADMMNGKVWILLRETHEILGSFGRNGRYPGQFIWLHSVDVDSEGNLYTTEVGTGRRVQRFVLTGMDESTQ</sequence>
<evidence type="ECO:0000256" key="2">
    <source>
        <dbReference type="ARBA" id="ARBA00023180"/>
    </source>
</evidence>
<dbReference type="Proteomes" id="UP000522081">
    <property type="component" value="Unassembled WGS sequence"/>
</dbReference>
<dbReference type="RefSeq" id="WP_179408051.1">
    <property type="nucleotide sequence ID" value="NZ_BMGF01000004.1"/>
</dbReference>
<feature type="signal peptide" evidence="4">
    <location>
        <begin position="1"/>
        <end position="20"/>
    </location>
</feature>
<feature type="region of interest" description="Disordered" evidence="3">
    <location>
        <begin position="231"/>
        <end position="256"/>
    </location>
</feature>
<dbReference type="EMBL" id="JACBZF010000004">
    <property type="protein sequence ID" value="NYH96224.1"/>
    <property type="molecule type" value="Genomic_DNA"/>
</dbReference>
<keyword evidence="6" id="KW-1185">Reference proteome</keyword>
<reference evidence="5 6" key="1">
    <citation type="submission" date="2020-07" db="EMBL/GenBank/DDBJ databases">
        <title>Genomic Encyclopedia of Type Strains, Phase IV (KMG-IV): sequencing the most valuable type-strain genomes for metagenomic binning, comparative biology and taxonomic classification.</title>
        <authorList>
            <person name="Goeker M."/>
        </authorList>
    </citation>
    <scope>NUCLEOTIDE SEQUENCE [LARGE SCALE GENOMIC DNA]</scope>
    <source>
        <strain evidence="5 6">DSM 29043</strain>
    </source>
</reference>
<evidence type="ECO:0000256" key="4">
    <source>
        <dbReference type="SAM" id="SignalP"/>
    </source>
</evidence>
<comment type="caution">
    <text evidence="5">The sequence shown here is derived from an EMBL/GenBank/DDBJ whole genome shotgun (WGS) entry which is preliminary data.</text>
</comment>
<evidence type="ECO:0000313" key="5">
    <source>
        <dbReference type="EMBL" id="NYH96224.1"/>
    </source>
</evidence>
<evidence type="ECO:0000313" key="6">
    <source>
        <dbReference type="Proteomes" id="UP000522081"/>
    </source>
</evidence>
<dbReference type="AlphaFoldDB" id="A0A7Y9XX54"/>
<evidence type="ECO:0000256" key="3">
    <source>
        <dbReference type="SAM" id="MobiDB-lite"/>
    </source>
</evidence>
<dbReference type="Gene3D" id="2.120.10.30">
    <property type="entry name" value="TolB, C-terminal domain"/>
    <property type="match status" value="1"/>
</dbReference>
<dbReference type="PANTHER" id="PTHR10680">
    <property type="entry name" value="PEPTIDYL-GLYCINE ALPHA-AMIDATING MONOOXYGENASE"/>
    <property type="match status" value="1"/>
</dbReference>
<keyword evidence="1 4" id="KW-0732">Signal</keyword>
<name>A0A7Y9XX54_9SPHN</name>
<feature type="chain" id="PRO_5031033902" evidence="4">
    <location>
        <begin position="21"/>
        <end position="396"/>
    </location>
</feature>
<organism evidence="5 6">
    <name type="scientific">Novosphingobium marinum</name>
    <dbReference type="NCBI Taxonomy" id="1514948"/>
    <lineage>
        <taxon>Bacteria</taxon>
        <taxon>Pseudomonadati</taxon>
        <taxon>Pseudomonadota</taxon>
        <taxon>Alphaproteobacteria</taxon>
        <taxon>Sphingomonadales</taxon>
        <taxon>Sphingomonadaceae</taxon>
        <taxon>Novosphingobium</taxon>
    </lineage>
</organism>
<evidence type="ECO:0000256" key="1">
    <source>
        <dbReference type="ARBA" id="ARBA00022729"/>
    </source>
</evidence>
<keyword evidence="2" id="KW-0325">Glycoprotein</keyword>
<dbReference type="GO" id="GO:0003677">
    <property type="term" value="F:DNA binding"/>
    <property type="evidence" value="ECO:0007669"/>
    <property type="project" value="UniProtKB-KW"/>
</dbReference>